<organism evidence="1 2">
    <name type="scientific">Acetatifactor muris</name>
    <dbReference type="NCBI Taxonomy" id="879566"/>
    <lineage>
        <taxon>Bacteria</taxon>
        <taxon>Bacillati</taxon>
        <taxon>Bacillota</taxon>
        <taxon>Clostridia</taxon>
        <taxon>Lachnospirales</taxon>
        <taxon>Lachnospiraceae</taxon>
        <taxon>Acetatifactor</taxon>
    </lineage>
</organism>
<dbReference type="SUPFAM" id="SSF50998">
    <property type="entry name" value="Quinoprotein alcohol dehydrogenase-like"/>
    <property type="match status" value="1"/>
</dbReference>
<dbReference type="InterPro" id="IPR011047">
    <property type="entry name" value="Quinoprotein_ADH-like_sf"/>
</dbReference>
<dbReference type="Proteomes" id="UP000236311">
    <property type="component" value="Unassembled WGS sequence"/>
</dbReference>
<reference evidence="1 2" key="1">
    <citation type="submission" date="2018-01" db="EMBL/GenBank/DDBJ databases">
        <authorList>
            <person name="Gaut B.S."/>
            <person name="Morton B.R."/>
            <person name="Clegg M.T."/>
            <person name="Duvall M.R."/>
        </authorList>
    </citation>
    <scope>NUCLEOTIDE SEQUENCE [LARGE SCALE GENOMIC DNA]</scope>
    <source>
        <strain evidence="1">GP69</strain>
    </source>
</reference>
<dbReference type="AlphaFoldDB" id="A0A2K4ZMR5"/>
<dbReference type="Gene3D" id="2.130.10.10">
    <property type="entry name" value="YVTN repeat-like/Quinoprotein amine dehydrogenase"/>
    <property type="match status" value="1"/>
</dbReference>
<dbReference type="RefSeq" id="WP_103241714.1">
    <property type="nucleotide sequence ID" value="NZ_JANJZD010000031.1"/>
</dbReference>
<name>A0A2K4ZMR5_9FIRM</name>
<dbReference type="InterPro" id="IPR015943">
    <property type="entry name" value="WD40/YVTN_repeat-like_dom_sf"/>
</dbReference>
<sequence length="287" mass="32636">MEHIAELDGVVTGFNITGHCIDCMCGKNLFKIDKFSRDIICQKAVFEKEGLSRKLTADEEQIFIYDFCTLYVLDRKNYALIGKWQLGNDLSSDICGITVDNNTVYCSIRNGKIITLDRQSYLIKEFLISESSMWSIKTYNSYLVCGTVDGKVLLLDKATLFVEKELVLGKKNIGSLYLDGEALYAAGHDGKLFKVSMRSFEIESSVKNAHKKMFDCAGIYEDMLVTVSHPCSEIALWNKDTLEKINIIHTPLKLSGRTYIENNFMYISSRNISGIDRISLKELYQKR</sequence>
<dbReference type="EMBL" id="OFSM01000030">
    <property type="protein sequence ID" value="SOY31735.1"/>
    <property type="molecule type" value="Genomic_DNA"/>
</dbReference>
<accession>A0A2K4ZMR5</accession>
<evidence type="ECO:0000313" key="2">
    <source>
        <dbReference type="Proteomes" id="UP000236311"/>
    </source>
</evidence>
<gene>
    <name evidence="1" type="ORF">AMURIS_04483</name>
</gene>
<protein>
    <submittedName>
        <fullName evidence="1">Uncharacterized protein</fullName>
    </submittedName>
</protein>
<dbReference type="OrthoDB" id="2079832at2"/>
<evidence type="ECO:0000313" key="1">
    <source>
        <dbReference type="EMBL" id="SOY31735.1"/>
    </source>
</evidence>
<proteinExistence type="predicted"/>
<keyword evidence="2" id="KW-1185">Reference proteome</keyword>